<keyword evidence="8" id="KW-1185">Reference proteome</keyword>
<dbReference type="Gene3D" id="1.20.140.10">
    <property type="entry name" value="Butyryl-CoA Dehydrogenase, subunit A, domain 3"/>
    <property type="match status" value="1"/>
</dbReference>
<comment type="caution">
    <text evidence="7">The sequence shown here is derived from an EMBL/GenBank/DDBJ whole genome shotgun (WGS) entry which is preliminary data.</text>
</comment>
<dbReference type="PANTHER" id="PTHR43884:SF12">
    <property type="entry name" value="ISOVALERYL-COA DEHYDROGENASE, MITOCHONDRIAL-RELATED"/>
    <property type="match status" value="1"/>
</dbReference>
<dbReference type="InterPro" id="IPR009075">
    <property type="entry name" value="AcylCo_DH/oxidase_C"/>
</dbReference>
<dbReference type="Proteomes" id="UP000242519">
    <property type="component" value="Unassembled WGS sequence"/>
</dbReference>
<reference evidence="7 8" key="1">
    <citation type="submission" date="2017-04" db="EMBL/GenBank/DDBJ databases">
        <title>Draft genome sequence of Marssonina coronaria NL1: causal agent of apple blotch.</title>
        <authorList>
            <person name="Cheng Q."/>
        </authorList>
    </citation>
    <scope>NUCLEOTIDE SEQUENCE [LARGE SCALE GENOMIC DNA]</scope>
    <source>
        <strain evidence="7 8">NL1</strain>
    </source>
</reference>
<dbReference type="GO" id="GO:0003995">
    <property type="term" value="F:acyl-CoA dehydrogenase activity"/>
    <property type="evidence" value="ECO:0007669"/>
    <property type="project" value="TreeGrafter"/>
</dbReference>
<evidence type="ECO:0000259" key="6">
    <source>
        <dbReference type="Pfam" id="PF02771"/>
    </source>
</evidence>
<dbReference type="InterPro" id="IPR013786">
    <property type="entry name" value="AcylCoA_DH/ox_N"/>
</dbReference>
<dbReference type="GO" id="GO:0050660">
    <property type="term" value="F:flavin adenine dinucleotide binding"/>
    <property type="evidence" value="ECO:0007669"/>
    <property type="project" value="InterPro"/>
</dbReference>
<feature type="domain" description="Acyl-CoA dehydrogenase/oxidase C-terminal" evidence="5">
    <location>
        <begin position="258"/>
        <end position="399"/>
    </location>
</feature>
<dbReference type="PANTHER" id="PTHR43884">
    <property type="entry name" value="ACYL-COA DEHYDROGENASE"/>
    <property type="match status" value="1"/>
</dbReference>
<evidence type="ECO:0000313" key="7">
    <source>
        <dbReference type="EMBL" id="OWO99719.1"/>
    </source>
</evidence>
<dbReference type="Pfam" id="PF02771">
    <property type="entry name" value="Acyl-CoA_dh_N"/>
    <property type="match status" value="1"/>
</dbReference>
<protein>
    <submittedName>
        <fullName evidence="7">Acyl-CoA dehydrogenase domain-containing protein</fullName>
    </submittedName>
</protein>
<dbReference type="OrthoDB" id="10016597at2759"/>
<feature type="domain" description="Acyl-CoA dehydrogenase/oxidase N-terminal" evidence="6">
    <location>
        <begin position="9"/>
        <end position="103"/>
    </location>
</feature>
<evidence type="ECO:0000256" key="2">
    <source>
        <dbReference type="ARBA" id="ARBA00009347"/>
    </source>
</evidence>
<organism evidence="7 8">
    <name type="scientific">Diplocarpon coronariae</name>
    <dbReference type="NCBI Taxonomy" id="2795749"/>
    <lineage>
        <taxon>Eukaryota</taxon>
        <taxon>Fungi</taxon>
        <taxon>Dikarya</taxon>
        <taxon>Ascomycota</taxon>
        <taxon>Pezizomycotina</taxon>
        <taxon>Leotiomycetes</taxon>
        <taxon>Helotiales</taxon>
        <taxon>Drepanopezizaceae</taxon>
        <taxon>Diplocarpon</taxon>
    </lineage>
</organism>
<name>A0A218YV86_9HELO</name>
<sequence length="421" mass="44822">MVDFTLSATELAVRTTARRFAATHLTGAKQTYSALHSHAERFQATQALYAHAVAAGLVRGQIPAPLGGTNSSLLAAAILAEELTSVERGLSLTLLGTGLGLTPLCLAFEPRFEAFLSPFLCGEGSPLASLVFSEPGGVANWLERGAPGLQTTAYLDGDTWVLDGEKTWATNSAGWDFRGAELQCVVCRCTNPGIPVSAPPEARIMILLVTRDDVARNAAPAFEVLKHQQVAGWTAVSGPHIRYSGLRVPARNLLSAPGKGAAVVEMSFEMSACLVGAMATGVQRAIFDAALAFAKGTRGGSVPIGERQSVADLLIDIKMRTETSRYLTWKAATKLHSDLPNYHDCREPALEAKVYCSDAAVKSAVDAINLVGVSAYDLASPFTELLNDAMVLPIFDGGNVGVRRRALQKLFMSEGYEPWET</sequence>
<dbReference type="Gene3D" id="1.10.540.10">
    <property type="entry name" value="Acyl-CoA dehydrogenase/oxidase, N-terminal domain"/>
    <property type="match status" value="1"/>
</dbReference>
<comment type="cofactor">
    <cofactor evidence="1">
        <name>FAD</name>
        <dbReference type="ChEBI" id="CHEBI:57692"/>
    </cofactor>
</comment>
<evidence type="ECO:0000256" key="3">
    <source>
        <dbReference type="ARBA" id="ARBA00022630"/>
    </source>
</evidence>
<dbReference type="Pfam" id="PF00441">
    <property type="entry name" value="Acyl-CoA_dh_1"/>
    <property type="match status" value="1"/>
</dbReference>
<dbReference type="SUPFAM" id="SSF47203">
    <property type="entry name" value="Acyl-CoA dehydrogenase C-terminal domain-like"/>
    <property type="match status" value="1"/>
</dbReference>
<evidence type="ECO:0000313" key="8">
    <source>
        <dbReference type="Proteomes" id="UP000242519"/>
    </source>
</evidence>
<dbReference type="Gene3D" id="2.40.110.10">
    <property type="entry name" value="Butyryl-CoA Dehydrogenase, subunit A, domain 2"/>
    <property type="match status" value="1"/>
</dbReference>
<evidence type="ECO:0000256" key="1">
    <source>
        <dbReference type="ARBA" id="ARBA00001974"/>
    </source>
</evidence>
<dbReference type="InParanoid" id="A0A218YV86"/>
<dbReference type="AlphaFoldDB" id="A0A218YV86"/>
<dbReference type="InterPro" id="IPR037069">
    <property type="entry name" value="AcylCoA_DH/ox_N_sf"/>
</dbReference>
<accession>A0A218YV86</accession>
<dbReference type="GO" id="GO:0046359">
    <property type="term" value="P:butyrate catabolic process"/>
    <property type="evidence" value="ECO:0007669"/>
    <property type="project" value="TreeGrafter"/>
</dbReference>
<comment type="similarity">
    <text evidence="2">Belongs to the acyl-CoA dehydrogenase family.</text>
</comment>
<dbReference type="InterPro" id="IPR036250">
    <property type="entry name" value="AcylCo_DH-like_C"/>
</dbReference>
<dbReference type="EMBL" id="MZNU01000345">
    <property type="protein sequence ID" value="OWO99719.1"/>
    <property type="molecule type" value="Genomic_DNA"/>
</dbReference>
<dbReference type="InterPro" id="IPR009100">
    <property type="entry name" value="AcylCoA_DH/oxidase_NM_dom_sf"/>
</dbReference>
<gene>
    <name evidence="7" type="ORF">B2J93_9469</name>
</gene>
<dbReference type="SUPFAM" id="SSF56645">
    <property type="entry name" value="Acyl-CoA dehydrogenase NM domain-like"/>
    <property type="match status" value="1"/>
</dbReference>
<dbReference type="InterPro" id="IPR046373">
    <property type="entry name" value="Acyl-CoA_Oxase/DH_mid-dom_sf"/>
</dbReference>
<dbReference type="STRING" id="503106.A0A218YV86"/>
<evidence type="ECO:0000256" key="4">
    <source>
        <dbReference type="ARBA" id="ARBA00022827"/>
    </source>
</evidence>
<dbReference type="GO" id="GO:0033539">
    <property type="term" value="P:fatty acid beta-oxidation using acyl-CoA dehydrogenase"/>
    <property type="evidence" value="ECO:0007669"/>
    <property type="project" value="TreeGrafter"/>
</dbReference>
<dbReference type="CDD" id="cd00567">
    <property type="entry name" value="ACAD"/>
    <property type="match status" value="1"/>
</dbReference>
<keyword evidence="3" id="KW-0285">Flavoprotein</keyword>
<keyword evidence="4" id="KW-0274">FAD</keyword>
<proteinExistence type="inferred from homology"/>
<evidence type="ECO:0000259" key="5">
    <source>
        <dbReference type="Pfam" id="PF00441"/>
    </source>
</evidence>